<dbReference type="AlphaFoldDB" id="A0A6A6I4U9"/>
<dbReference type="GeneID" id="54589587"/>
<feature type="compositionally biased region" description="Low complexity" evidence="1">
    <location>
        <begin position="125"/>
        <end position="135"/>
    </location>
</feature>
<keyword evidence="3" id="KW-1185">Reference proteome</keyword>
<evidence type="ECO:0000313" key="3">
    <source>
        <dbReference type="Proteomes" id="UP000800094"/>
    </source>
</evidence>
<feature type="region of interest" description="Disordered" evidence="1">
    <location>
        <begin position="147"/>
        <end position="278"/>
    </location>
</feature>
<name>A0A6A6I4U9_9PLEO</name>
<evidence type="ECO:0000313" key="2">
    <source>
        <dbReference type="EMBL" id="KAF2245565.1"/>
    </source>
</evidence>
<dbReference type="OrthoDB" id="3689847at2759"/>
<protein>
    <submittedName>
        <fullName evidence="2">Uncharacterized protein</fullName>
    </submittedName>
</protein>
<evidence type="ECO:0000256" key="1">
    <source>
        <dbReference type="SAM" id="MobiDB-lite"/>
    </source>
</evidence>
<accession>A0A6A6I4U9</accession>
<feature type="compositionally biased region" description="Acidic residues" evidence="1">
    <location>
        <begin position="103"/>
        <end position="120"/>
    </location>
</feature>
<feature type="region of interest" description="Disordered" evidence="1">
    <location>
        <begin position="95"/>
        <end position="135"/>
    </location>
</feature>
<dbReference type="EMBL" id="ML987200">
    <property type="protein sequence ID" value="KAF2245565.1"/>
    <property type="molecule type" value="Genomic_DNA"/>
</dbReference>
<sequence>MAPDTMIQVRDFDTDKIGFALPTSRLGGYDDIIERAYVPLFKHRRVFDAHLHLSREGCGKRVDKPRWERGEYVVGKLVVVYVHFVRRDGVDDYGFPLKKTGEEVEEEEESEEELSSDSDVDQTPTATAQTGGAVGTAIMCHPADLERLRHPPANGASMPSKSGSRPARASTLTQRLQPLPLKNDTTSKRPAQSPYSTHYSSSYGITPNPPAPNSSSARTIQIAPPPSGSNLQASEHSQRPRQSESPLFEPEGSDAEQRVTDPGLRGSESPLFDEDAWG</sequence>
<dbReference type="RefSeq" id="XP_033680569.1">
    <property type="nucleotide sequence ID" value="XM_033836257.1"/>
</dbReference>
<dbReference type="Proteomes" id="UP000800094">
    <property type="component" value="Unassembled WGS sequence"/>
</dbReference>
<feature type="compositionally biased region" description="Polar residues" evidence="1">
    <location>
        <begin position="188"/>
        <end position="205"/>
    </location>
</feature>
<gene>
    <name evidence="2" type="ORF">BU26DRAFT_71372</name>
</gene>
<organism evidence="2 3">
    <name type="scientific">Trematosphaeria pertusa</name>
    <dbReference type="NCBI Taxonomy" id="390896"/>
    <lineage>
        <taxon>Eukaryota</taxon>
        <taxon>Fungi</taxon>
        <taxon>Dikarya</taxon>
        <taxon>Ascomycota</taxon>
        <taxon>Pezizomycotina</taxon>
        <taxon>Dothideomycetes</taxon>
        <taxon>Pleosporomycetidae</taxon>
        <taxon>Pleosporales</taxon>
        <taxon>Massarineae</taxon>
        <taxon>Trematosphaeriaceae</taxon>
        <taxon>Trematosphaeria</taxon>
    </lineage>
</organism>
<reference evidence="2" key="1">
    <citation type="journal article" date="2020" name="Stud. Mycol.">
        <title>101 Dothideomycetes genomes: a test case for predicting lifestyles and emergence of pathogens.</title>
        <authorList>
            <person name="Haridas S."/>
            <person name="Albert R."/>
            <person name="Binder M."/>
            <person name="Bloem J."/>
            <person name="Labutti K."/>
            <person name="Salamov A."/>
            <person name="Andreopoulos B."/>
            <person name="Baker S."/>
            <person name="Barry K."/>
            <person name="Bills G."/>
            <person name="Bluhm B."/>
            <person name="Cannon C."/>
            <person name="Castanera R."/>
            <person name="Culley D."/>
            <person name="Daum C."/>
            <person name="Ezra D."/>
            <person name="Gonzalez J."/>
            <person name="Henrissat B."/>
            <person name="Kuo A."/>
            <person name="Liang C."/>
            <person name="Lipzen A."/>
            <person name="Lutzoni F."/>
            <person name="Magnuson J."/>
            <person name="Mondo S."/>
            <person name="Nolan M."/>
            <person name="Ohm R."/>
            <person name="Pangilinan J."/>
            <person name="Park H.-J."/>
            <person name="Ramirez L."/>
            <person name="Alfaro M."/>
            <person name="Sun H."/>
            <person name="Tritt A."/>
            <person name="Yoshinaga Y."/>
            <person name="Zwiers L.-H."/>
            <person name="Turgeon B."/>
            <person name="Goodwin S."/>
            <person name="Spatafora J."/>
            <person name="Crous P."/>
            <person name="Grigoriev I."/>
        </authorList>
    </citation>
    <scope>NUCLEOTIDE SEQUENCE</scope>
    <source>
        <strain evidence="2">CBS 122368</strain>
    </source>
</reference>
<proteinExistence type="predicted"/>